<dbReference type="Pfam" id="PF08241">
    <property type="entry name" value="Methyltransf_11"/>
    <property type="match status" value="1"/>
</dbReference>
<reference evidence="2 3" key="1">
    <citation type="journal article" date="2016" name="Nat. Commun.">
        <title>Thousands of microbial genomes shed light on interconnected biogeochemical processes in an aquifer system.</title>
        <authorList>
            <person name="Anantharaman K."/>
            <person name="Brown C.T."/>
            <person name="Hug L.A."/>
            <person name="Sharon I."/>
            <person name="Castelle C.J."/>
            <person name="Probst A.J."/>
            <person name="Thomas B.C."/>
            <person name="Singh A."/>
            <person name="Wilkins M.J."/>
            <person name="Karaoz U."/>
            <person name="Brodie E.L."/>
            <person name="Williams K.H."/>
            <person name="Hubbard S.S."/>
            <person name="Banfield J.F."/>
        </authorList>
    </citation>
    <scope>NUCLEOTIDE SEQUENCE [LARGE SCALE GENOMIC DNA]</scope>
    <source>
        <strain evidence="3">RIFCSPLOWO2_12_FULL_64_10</strain>
    </source>
</reference>
<dbReference type="EMBL" id="MFKF01000114">
    <property type="protein sequence ID" value="OGG54038.1"/>
    <property type="molecule type" value="Genomic_DNA"/>
</dbReference>
<gene>
    <name evidence="2" type="ORF">A3F84_06280</name>
</gene>
<name>A0A1F6CXZ7_HANXR</name>
<dbReference type="AlphaFoldDB" id="A0A1F6CXZ7"/>
<comment type="caution">
    <text evidence="2">The sequence shown here is derived from an EMBL/GenBank/DDBJ whole genome shotgun (WGS) entry which is preliminary data.</text>
</comment>
<evidence type="ECO:0000313" key="2">
    <source>
        <dbReference type="EMBL" id="OGG54038.1"/>
    </source>
</evidence>
<proteinExistence type="predicted"/>
<dbReference type="GO" id="GO:0008757">
    <property type="term" value="F:S-adenosylmethionine-dependent methyltransferase activity"/>
    <property type="evidence" value="ECO:0007669"/>
    <property type="project" value="InterPro"/>
</dbReference>
<evidence type="ECO:0000259" key="1">
    <source>
        <dbReference type="Pfam" id="PF08241"/>
    </source>
</evidence>
<dbReference type="SUPFAM" id="SSF53335">
    <property type="entry name" value="S-adenosyl-L-methionine-dependent methyltransferases"/>
    <property type="match status" value="1"/>
</dbReference>
<dbReference type="Proteomes" id="UP000178606">
    <property type="component" value="Unassembled WGS sequence"/>
</dbReference>
<feature type="domain" description="Methyltransferase type 11" evidence="1">
    <location>
        <begin position="90"/>
        <end position="176"/>
    </location>
</feature>
<dbReference type="InterPro" id="IPR013216">
    <property type="entry name" value="Methyltransf_11"/>
</dbReference>
<protein>
    <recommendedName>
        <fullName evidence="1">Methyltransferase type 11 domain-containing protein</fullName>
    </recommendedName>
</protein>
<evidence type="ECO:0000313" key="3">
    <source>
        <dbReference type="Proteomes" id="UP000178606"/>
    </source>
</evidence>
<sequence length="282" mass="32175">MDRKGANALTGDRDLFVDIQVRGAYGDPVERGCDVKNADKWSPSKFVYRKGRLVSSRNPDEVRVASRLMVDRIAVLYETHIPEHVRGRLVDLGSGKVPLWDTYRNYATEVVCVDWENSLHPNRHLDYQCDLSQKLPFKDREFDTVILSDVIEHIPQPDTLWKEMARILAPNGKALINTPFYYPLHETPHDYYRYTEYALRRFARLAGFEVLLLKPMGGVPEILADLLARQVQFIPGVGRGLAVVIQGIFRVFTGTALGRMASEKTSRAFPFGYFMVVKKLGE</sequence>
<dbReference type="CDD" id="cd02440">
    <property type="entry name" value="AdoMet_MTases"/>
    <property type="match status" value="1"/>
</dbReference>
<organism evidence="2 3">
    <name type="scientific">Handelsmanbacteria sp. (strain RIFCSPLOWO2_12_FULL_64_10)</name>
    <dbReference type="NCBI Taxonomy" id="1817868"/>
    <lineage>
        <taxon>Bacteria</taxon>
        <taxon>Candidatus Handelsmaniibacteriota</taxon>
    </lineage>
</organism>
<accession>A0A1F6CXZ7</accession>
<dbReference type="InterPro" id="IPR029063">
    <property type="entry name" value="SAM-dependent_MTases_sf"/>
</dbReference>
<dbReference type="Gene3D" id="3.40.50.150">
    <property type="entry name" value="Vaccinia Virus protein VP39"/>
    <property type="match status" value="1"/>
</dbReference>